<evidence type="ECO:0000256" key="4">
    <source>
        <dbReference type="ARBA" id="ARBA00004769"/>
    </source>
</evidence>
<evidence type="ECO:0000256" key="1">
    <source>
        <dbReference type="ARBA" id="ARBA00000151"/>
    </source>
</evidence>
<comment type="pathway">
    <text evidence="4">Cofactor biosynthesis; thiamine diphosphate biosynthesis; 4-amino-2-methyl-5-diphosphomethylpyrimidine from 5-amino-1-(5-phospho-D-ribosyl)imidazole: step 3/3.</text>
</comment>
<keyword evidence="5" id="KW-0784">Thiamine biosynthesis</keyword>
<dbReference type="Pfam" id="PF03070">
    <property type="entry name" value="TENA_THI-4"/>
    <property type="match status" value="1"/>
</dbReference>
<accession>A0ABT8K3E8</accession>
<dbReference type="Proteomes" id="UP001174209">
    <property type="component" value="Unassembled WGS sequence"/>
</dbReference>
<dbReference type="GO" id="GO:0008972">
    <property type="term" value="F:phosphomethylpyrimidine kinase activity"/>
    <property type="evidence" value="ECO:0007669"/>
    <property type="project" value="UniProtKB-EC"/>
</dbReference>
<dbReference type="PANTHER" id="PTHR20858">
    <property type="entry name" value="PHOSPHOMETHYLPYRIMIDINE KINASE"/>
    <property type="match status" value="1"/>
</dbReference>
<keyword evidence="8" id="KW-0418">Kinase</keyword>
<name>A0ABT8K3E8_9MICC</name>
<evidence type="ECO:0000256" key="5">
    <source>
        <dbReference type="ARBA" id="ARBA00022977"/>
    </source>
</evidence>
<dbReference type="InterPro" id="IPR016084">
    <property type="entry name" value="Haem_Oase-like_multi-hlx"/>
</dbReference>
<dbReference type="InterPro" id="IPR004305">
    <property type="entry name" value="Thiaminase-2/PQQC"/>
</dbReference>
<feature type="domain" description="Thiaminase-2/PQQC" evidence="6">
    <location>
        <begin position="305"/>
        <end position="497"/>
    </location>
</feature>
<sequence>MRTAVTTPTSGIPNILSIAGSDPSGGAGIQADIKSISANGGYAMAVVTALTAQNTRGVTGVHTPPAEFLLQQLDAVAEDVSISAVKIGMLGSADMARCVARWLDDVRPPVVVLDPVMVATSGARLLDDDAVRAVIDVARRASLVTPNIAELAVLIGAEPATSWAEALAQGSALAAQLGTRVLVKGGHLPGERCPDALISPQGGPEGALILDGRRVATVNTHGTGCSLSSAIASRYAATADWPTAVREAKSWLEGALEAADLLDVGAGRGPVHHFHSAVDPRMHQRFTDFAWRDTTAVRNEILALPFVAGLTEGTLPADDFAYYLQQDALYLREYSGVLARAAALAPSEDEQLFWLSAATSCLQTEAELHRTWLAREAGKRFGEGEAGPVTRAYCDHLAAAAGRGSYAELVAAALPCFWLYATVGDYVQEQVGDGVPSGSHPYADWIATYADPGFAAATARAQQIADDAHRRASSAERNAMLTAFRWSTTYERDFFDAPRVHGAGRHRPADLQEDAVLA</sequence>
<dbReference type="RefSeq" id="WP_301228346.1">
    <property type="nucleotide sequence ID" value="NZ_JAROCG010000001.1"/>
</dbReference>
<dbReference type="CDD" id="cd01169">
    <property type="entry name" value="HMPP_kinase"/>
    <property type="match status" value="1"/>
</dbReference>
<evidence type="ECO:0000259" key="6">
    <source>
        <dbReference type="Pfam" id="PF03070"/>
    </source>
</evidence>
<proteinExistence type="predicted"/>
<dbReference type="InterPro" id="IPR029056">
    <property type="entry name" value="Ribokinase-like"/>
</dbReference>
<comment type="catalytic activity">
    <reaction evidence="1">
        <text>4-amino-5-hydroxymethyl-2-methylpyrimidine + ATP = 4-amino-2-methyl-5-(phosphooxymethyl)pyrimidine + ADP + H(+)</text>
        <dbReference type="Rhea" id="RHEA:23096"/>
        <dbReference type="ChEBI" id="CHEBI:15378"/>
        <dbReference type="ChEBI" id="CHEBI:16892"/>
        <dbReference type="ChEBI" id="CHEBI:30616"/>
        <dbReference type="ChEBI" id="CHEBI:58354"/>
        <dbReference type="ChEBI" id="CHEBI:456216"/>
        <dbReference type="EC" id="2.7.1.49"/>
    </reaction>
</comment>
<dbReference type="NCBIfam" id="TIGR00097">
    <property type="entry name" value="HMP-P_kinase"/>
    <property type="match status" value="1"/>
</dbReference>
<protein>
    <submittedName>
        <fullName evidence="8">Bifunctional hydroxymethylpyrimidine kinase/phosphomethylpyrimidine kinase</fullName>
        <ecNumber evidence="8">2.7.1.49</ecNumber>
        <ecNumber evidence="8">2.7.4.7</ecNumber>
    </submittedName>
</protein>
<dbReference type="EC" id="2.7.4.7" evidence="8"/>
<dbReference type="EMBL" id="JAROCG010000001">
    <property type="protein sequence ID" value="MDN4611980.1"/>
    <property type="molecule type" value="Genomic_DNA"/>
</dbReference>
<dbReference type="Gene3D" id="3.40.1190.20">
    <property type="match status" value="1"/>
</dbReference>
<evidence type="ECO:0000256" key="3">
    <source>
        <dbReference type="ARBA" id="ARBA00003848"/>
    </source>
</evidence>
<keyword evidence="8" id="KW-0808">Transferase</keyword>
<dbReference type="SUPFAM" id="SSF48613">
    <property type="entry name" value="Heme oxygenase-like"/>
    <property type="match status" value="1"/>
</dbReference>
<reference evidence="8" key="1">
    <citation type="submission" date="2023-06" db="EMBL/GenBank/DDBJ databases">
        <title>MT1 and MT2 Draft Genomes of Novel Species.</title>
        <authorList>
            <person name="Venkateswaran K."/>
        </authorList>
    </citation>
    <scope>NUCLEOTIDE SEQUENCE</scope>
    <source>
        <strain evidence="8">IIF3SC-B10</strain>
    </source>
</reference>
<evidence type="ECO:0000313" key="9">
    <source>
        <dbReference type="Proteomes" id="UP001174209"/>
    </source>
</evidence>
<dbReference type="InterPro" id="IPR004399">
    <property type="entry name" value="HMP/HMP-P_kinase_dom"/>
</dbReference>
<evidence type="ECO:0000259" key="7">
    <source>
        <dbReference type="Pfam" id="PF08543"/>
    </source>
</evidence>
<dbReference type="GO" id="GO:0008902">
    <property type="term" value="F:hydroxymethylpyrimidine kinase activity"/>
    <property type="evidence" value="ECO:0007669"/>
    <property type="project" value="UniProtKB-EC"/>
</dbReference>
<comment type="catalytic activity">
    <reaction evidence="2">
        <text>4-amino-2-methyl-5-(phosphooxymethyl)pyrimidine + ATP = 4-amino-2-methyl-5-(diphosphooxymethyl)pyrimidine + ADP</text>
        <dbReference type="Rhea" id="RHEA:19893"/>
        <dbReference type="ChEBI" id="CHEBI:30616"/>
        <dbReference type="ChEBI" id="CHEBI:57841"/>
        <dbReference type="ChEBI" id="CHEBI:58354"/>
        <dbReference type="ChEBI" id="CHEBI:456216"/>
        <dbReference type="EC" id="2.7.4.7"/>
    </reaction>
</comment>
<dbReference type="CDD" id="cd19365">
    <property type="entry name" value="TenA_C-like"/>
    <property type="match status" value="1"/>
</dbReference>
<dbReference type="PANTHER" id="PTHR20858:SF17">
    <property type="entry name" value="HYDROXYMETHYLPYRIMIDINE_PHOSPHOMETHYLPYRIMIDINE KINASE THI20-RELATED"/>
    <property type="match status" value="1"/>
</dbReference>
<comment type="function">
    <text evidence="3">Catalyzes the phosphorylation of hydroxymethylpyrimidine phosphate (HMP-P) to HMP-PP, and of HMP to HMP-P.</text>
</comment>
<dbReference type="Pfam" id="PF08543">
    <property type="entry name" value="Phos_pyr_kin"/>
    <property type="match status" value="1"/>
</dbReference>
<feature type="domain" description="Pyridoxamine kinase/Phosphomethylpyrimidine kinase" evidence="7">
    <location>
        <begin position="22"/>
        <end position="272"/>
    </location>
</feature>
<comment type="caution">
    <text evidence="8">The sequence shown here is derived from an EMBL/GenBank/DDBJ whole genome shotgun (WGS) entry which is preliminary data.</text>
</comment>
<organism evidence="8 9">
    <name type="scientific">Arthrobacter burdickii</name>
    <dbReference type="NCBI Taxonomy" id="3035920"/>
    <lineage>
        <taxon>Bacteria</taxon>
        <taxon>Bacillati</taxon>
        <taxon>Actinomycetota</taxon>
        <taxon>Actinomycetes</taxon>
        <taxon>Micrococcales</taxon>
        <taxon>Micrococcaceae</taxon>
        <taxon>Arthrobacter</taxon>
    </lineage>
</organism>
<dbReference type="InterPro" id="IPR013749">
    <property type="entry name" value="PM/HMP-P_kinase-1"/>
</dbReference>
<dbReference type="Gene3D" id="1.20.910.10">
    <property type="entry name" value="Heme oxygenase-like"/>
    <property type="match status" value="1"/>
</dbReference>
<keyword evidence="9" id="KW-1185">Reference proteome</keyword>
<dbReference type="EC" id="2.7.1.49" evidence="8"/>
<gene>
    <name evidence="8" type="primary">thiD</name>
    <name evidence="8" type="ORF">P5G52_14020</name>
</gene>
<evidence type="ECO:0000256" key="2">
    <source>
        <dbReference type="ARBA" id="ARBA00000565"/>
    </source>
</evidence>
<evidence type="ECO:0000313" key="8">
    <source>
        <dbReference type="EMBL" id="MDN4611980.1"/>
    </source>
</evidence>
<dbReference type="SUPFAM" id="SSF53613">
    <property type="entry name" value="Ribokinase-like"/>
    <property type="match status" value="1"/>
</dbReference>